<evidence type="ECO:0000256" key="10">
    <source>
        <dbReference type="ARBA" id="ARBA00023027"/>
    </source>
</evidence>
<feature type="binding site" evidence="18">
    <location>
        <position position="72"/>
    </location>
    <ligand>
        <name>K(+)</name>
        <dbReference type="ChEBI" id="CHEBI:29103"/>
    </ligand>
</feature>
<dbReference type="GO" id="GO:0046872">
    <property type="term" value="F:metal ion binding"/>
    <property type="evidence" value="ECO:0007669"/>
    <property type="project" value="UniProtKB-UniRule"/>
</dbReference>
<dbReference type="PROSITE" id="PS51383">
    <property type="entry name" value="YJEF_C_3"/>
    <property type="match status" value="1"/>
</dbReference>
<comment type="similarity">
    <text evidence="18">Belongs to the NnrE/AIBP family.</text>
</comment>
<feature type="binding site" evidence="17">
    <location>
        <position position="338"/>
    </location>
    <ligand>
        <name>(6S)-NADPHX</name>
        <dbReference type="ChEBI" id="CHEBI:64076"/>
    </ligand>
</feature>
<evidence type="ECO:0000256" key="18">
    <source>
        <dbReference type="HAMAP-Rule" id="MF_01966"/>
    </source>
</evidence>
<evidence type="ECO:0000256" key="14">
    <source>
        <dbReference type="ARBA" id="ARBA00025153"/>
    </source>
</evidence>
<evidence type="ECO:0000256" key="11">
    <source>
        <dbReference type="ARBA" id="ARBA00023235"/>
    </source>
</evidence>
<keyword evidence="8 17" id="KW-0521">NADP</keyword>
<dbReference type="SUPFAM" id="SSF53613">
    <property type="entry name" value="Ribokinase-like"/>
    <property type="match status" value="1"/>
</dbReference>
<organism evidence="22 23">
    <name type="scientific">Chamaesiphon polymorphus CCALA 037</name>
    <dbReference type="NCBI Taxonomy" id="2107692"/>
    <lineage>
        <taxon>Bacteria</taxon>
        <taxon>Bacillati</taxon>
        <taxon>Cyanobacteriota</taxon>
        <taxon>Cyanophyceae</taxon>
        <taxon>Gomontiellales</taxon>
        <taxon>Chamaesiphonaceae</taxon>
        <taxon>Chamaesiphon</taxon>
    </lineage>
</organism>
<evidence type="ECO:0000256" key="13">
    <source>
        <dbReference type="ARBA" id="ARBA00023268"/>
    </source>
</evidence>
<evidence type="ECO:0000256" key="1">
    <source>
        <dbReference type="ARBA" id="ARBA00000013"/>
    </source>
</evidence>
<comment type="catalytic activity">
    <reaction evidence="1 18 19">
        <text>(6R)-NADHX = (6S)-NADHX</text>
        <dbReference type="Rhea" id="RHEA:32215"/>
        <dbReference type="ChEBI" id="CHEBI:64074"/>
        <dbReference type="ChEBI" id="CHEBI:64075"/>
        <dbReference type="EC" id="5.1.99.6"/>
    </reaction>
</comment>
<dbReference type="EC" id="5.1.99.6" evidence="19"/>
<keyword evidence="12 17" id="KW-0456">Lyase</keyword>
<comment type="cofactor">
    <cofactor evidence="17">
        <name>Mg(2+)</name>
        <dbReference type="ChEBI" id="CHEBI:18420"/>
    </cofactor>
</comment>
<evidence type="ECO:0000256" key="9">
    <source>
        <dbReference type="ARBA" id="ARBA00022958"/>
    </source>
</evidence>
<feature type="domain" description="YjeF C-terminal" evidence="20">
    <location>
        <begin position="236"/>
        <end position="514"/>
    </location>
</feature>
<comment type="function">
    <text evidence="14 19">Bifunctional enzyme that catalyzes the epimerization of the S- and R-forms of NAD(P)HX and the dehydration of the S-form of NAD(P)HX at the expense of ADP, which is converted to AMP. This allows the repair of both epimers of NAD(P)HX, a damaged form of NAD(P)H that is a result of enzymatic or heat-dependent hydration.</text>
</comment>
<evidence type="ECO:0000256" key="15">
    <source>
        <dbReference type="ARBA" id="ARBA00048238"/>
    </source>
</evidence>
<evidence type="ECO:0000259" key="20">
    <source>
        <dbReference type="PROSITE" id="PS51383"/>
    </source>
</evidence>
<dbReference type="EMBL" id="PVWO01000337">
    <property type="protein sequence ID" value="PSB52098.1"/>
    <property type="molecule type" value="Genomic_DNA"/>
</dbReference>
<proteinExistence type="inferred from homology"/>
<comment type="function">
    <text evidence="17">Catalyzes the dehydration of the S-form of NAD(P)HX at the expense of ADP, which is converted to AMP. Together with NAD(P)HX epimerase, which catalyzes the epimerization of the S- and R-forms, the enzyme allows the repair of both epimers of NAD(P)HX, a damaged form of NAD(P)H that is a result of enzymatic or heat-dependent hydration.</text>
</comment>
<dbReference type="InterPro" id="IPR004443">
    <property type="entry name" value="YjeF_N_dom"/>
</dbReference>
<dbReference type="PROSITE" id="PS01050">
    <property type="entry name" value="YJEF_C_2"/>
    <property type="match status" value="1"/>
</dbReference>
<dbReference type="GO" id="GO:0005524">
    <property type="term" value="F:ATP binding"/>
    <property type="evidence" value="ECO:0007669"/>
    <property type="project" value="UniProtKB-UniRule"/>
</dbReference>
<keyword evidence="13" id="KW-0511">Multifunctional enzyme</keyword>
<comment type="function">
    <text evidence="18">Catalyzes the epimerization of the S- and R-forms of NAD(P)HX, a damaged form of NAD(P)H that is a result of enzymatic or heat-dependent hydration. This is a prerequisite for the S-specific NAD(P)H-hydrate dehydratase to allow the repair of both epimers of NAD(P)HX.</text>
</comment>
<accession>A0A2T1G4C1</accession>
<comment type="catalytic activity">
    <reaction evidence="2 18 19">
        <text>(6R)-NADPHX = (6S)-NADPHX</text>
        <dbReference type="Rhea" id="RHEA:32227"/>
        <dbReference type="ChEBI" id="CHEBI:64076"/>
        <dbReference type="ChEBI" id="CHEBI:64077"/>
        <dbReference type="EC" id="5.1.99.6"/>
    </reaction>
</comment>
<dbReference type="InterPro" id="IPR029056">
    <property type="entry name" value="Ribokinase-like"/>
</dbReference>
<dbReference type="GO" id="GO:0110051">
    <property type="term" value="P:metabolite repair"/>
    <property type="evidence" value="ECO:0007669"/>
    <property type="project" value="TreeGrafter"/>
</dbReference>
<name>A0A2T1G4C1_9CYAN</name>
<evidence type="ECO:0000256" key="16">
    <source>
        <dbReference type="ARBA" id="ARBA00049209"/>
    </source>
</evidence>
<evidence type="ECO:0000259" key="21">
    <source>
        <dbReference type="PROSITE" id="PS51385"/>
    </source>
</evidence>
<dbReference type="InterPro" id="IPR030677">
    <property type="entry name" value="Nnr"/>
</dbReference>
<feature type="binding site" evidence="17">
    <location>
        <position position="388"/>
    </location>
    <ligand>
        <name>(6S)-NADPHX</name>
        <dbReference type="ChEBI" id="CHEBI:64076"/>
    </ligand>
</feature>
<comment type="caution">
    <text evidence="22">The sequence shown here is derived from an EMBL/GenBank/DDBJ whole genome shotgun (WGS) entry which is preliminary data.</text>
</comment>
<feature type="binding site" evidence="18">
    <location>
        <position position="165"/>
    </location>
    <ligand>
        <name>(6S)-NADPHX</name>
        <dbReference type="ChEBI" id="CHEBI:64076"/>
    </ligand>
</feature>
<evidence type="ECO:0000256" key="8">
    <source>
        <dbReference type="ARBA" id="ARBA00022857"/>
    </source>
</evidence>
<keyword evidence="11 18" id="KW-0413">Isomerase</keyword>
<feature type="binding site" evidence="17">
    <location>
        <begin position="422"/>
        <end position="426"/>
    </location>
    <ligand>
        <name>AMP</name>
        <dbReference type="ChEBI" id="CHEBI:456215"/>
    </ligand>
</feature>
<feature type="binding site" evidence="18">
    <location>
        <position position="168"/>
    </location>
    <ligand>
        <name>K(+)</name>
        <dbReference type="ChEBI" id="CHEBI:29103"/>
    </ligand>
</feature>
<keyword evidence="23" id="KW-1185">Reference proteome</keyword>
<evidence type="ECO:0000256" key="6">
    <source>
        <dbReference type="ARBA" id="ARBA00022741"/>
    </source>
</evidence>
<feature type="binding site" evidence="17">
    <location>
        <position position="451"/>
    </location>
    <ligand>
        <name>(6S)-NADPHX</name>
        <dbReference type="ChEBI" id="CHEBI:64076"/>
    </ligand>
</feature>
<feature type="domain" description="YjeF N-terminal" evidence="21">
    <location>
        <begin position="22"/>
        <end position="222"/>
    </location>
</feature>
<comment type="cofactor">
    <cofactor evidence="18 19">
        <name>K(+)</name>
        <dbReference type="ChEBI" id="CHEBI:29103"/>
    </cofactor>
    <text evidence="18 19">Binds 1 potassium ion per subunit.</text>
</comment>
<sequence length="522" mass="55899">MPEIIRDRDRLLDRFLVSTEQMQQIESKIFAAGMPVAALMEKVGGLIARRFQILYPRTTHRRVGILVGMGHNGGDALVVARELYFQGYEIAIYVPSEQLSELTNQHYCYLSSLGVKIVDNVKDLTDRDVIIDGLFGFGLNREISGSLFEAIELINKSQLPIVSIDLPSGIHADTGCVLGIAIEATVTLCLGIWKVAFICEQAIEYLGKAELIDFDIPIADIQQILGKQPMITRMTTDRAISNLPLPRSSITHKYHQGHLLLIVGSAQYSGAAILASLGARATGVGMLSIAVPESLKPVLLNYLPEALIISCPETEAGTIKSLPELDLSKYQAIACGCGLTERPSKVVKQILAANCPIVLDADALNIIAKLGTEVSLASRTQPTILTPHIGEFKRLFTKIPTTNKLGAASAAAQASGAVILVKGARTVIAHDGKSIVIPDSTPALARGGSGDVLTGLIGGLIATDRRQDLDIAEVVATAAWWHSQAAILAATERSQLGVDPLTLTHYLNIVIAKASNNLDGDL</sequence>
<evidence type="ECO:0000256" key="4">
    <source>
        <dbReference type="ARBA" id="ARBA00009524"/>
    </source>
</evidence>
<dbReference type="GO" id="GO:0052855">
    <property type="term" value="F:ADP-dependent NAD(P)H-hydrate dehydratase activity"/>
    <property type="evidence" value="ECO:0007669"/>
    <property type="project" value="UniProtKB-UniRule"/>
</dbReference>
<comment type="similarity">
    <text evidence="3 19">In the N-terminal section; belongs to the NnrE/AIBP family.</text>
</comment>
<comment type="similarity">
    <text evidence="17">Belongs to the NnrD/CARKD family.</text>
</comment>
<gene>
    <name evidence="17" type="primary">nnrD</name>
    <name evidence="18" type="synonym">nnrE</name>
    <name evidence="22" type="ORF">C7B77_20875</name>
</gene>
<dbReference type="PROSITE" id="PS51385">
    <property type="entry name" value="YJEF_N"/>
    <property type="match status" value="1"/>
</dbReference>
<evidence type="ECO:0000256" key="19">
    <source>
        <dbReference type="PIRNR" id="PIRNR017184"/>
    </source>
</evidence>
<dbReference type="InterPro" id="IPR017953">
    <property type="entry name" value="Carbohydrate_kinase_pred_CS"/>
</dbReference>
<dbReference type="OrthoDB" id="9806925at2"/>
<dbReference type="CDD" id="cd01171">
    <property type="entry name" value="YXKO-related"/>
    <property type="match status" value="1"/>
</dbReference>
<dbReference type="Gene3D" id="3.40.50.10260">
    <property type="entry name" value="YjeF N-terminal domain"/>
    <property type="match status" value="1"/>
</dbReference>
<feature type="binding site" evidence="18">
    <location>
        <begin position="71"/>
        <end position="75"/>
    </location>
    <ligand>
        <name>(6S)-NADPHX</name>
        <dbReference type="ChEBI" id="CHEBI:64076"/>
    </ligand>
</feature>
<keyword evidence="9 18" id="KW-0630">Potassium</keyword>
<keyword evidence="6 17" id="KW-0547">Nucleotide-binding</keyword>
<keyword evidence="7 17" id="KW-0067">ATP-binding</keyword>
<dbReference type="InterPro" id="IPR036652">
    <property type="entry name" value="YjeF_N_dom_sf"/>
</dbReference>
<comment type="catalytic activity">
    <reaction evidence="15 17 19">
        <text>(6S)-NADHX + ADP = AMP + phosphate + NADH + H(+)</text>
        <dbReference type="Rhea" id="RHEA:32223"/>
        <dbReference type="ChEBI" id="CHEBI:15378"/>
        <dbReference type="ChEBI" id="CHEBI:43474"/>
        <dbReference type="ChEBI" id="CHEBI:57945"/>
        <dbReference type="ChEBI" id="CHEBI:64074"/>
        <dbReference type="ChEBI" id="CHEBI:456215"/>
        <dbReference type="ChEBI" id="CHEBI:456216"/>
        <dbReference type="EC" id="4.2.1.136"/>
    </reaction>
</comment>
<dbReference type="SUPFAM" id="SSF64153">
    <property type="entry name" value="YjeF N-terminal domain-like"/>
    <property type="match status" value="1"/>
</dbReference>
<keyword evidence="5 18" id="KW-0479">Metal-binding</keyword>
<evidence type="ECO:0000256" key="5">
    <source>
        <dbReference type="ARBA" id="ARBA00022723"/>
    </source>
</evidence>
<evidence type="ECO:0000313" key="23">
    <source>
        <dbReference type="Proteomes" id="UP000238937"/>
    </source>
</evidence>
<keyword evidence="10 17" id="KW-0520">NAD</keyword>
<dbReference type="PANTHER" id="PTHR12592:SF0">
    <property type="entry name" value="ATP-DEPENDENT (S)-NAD(P)H-HYDRATE DEHYDRATASE"/>
    <property type="match status" value="1"/>
</dbReference>
<evidence type="ECO:0000256" key="17">
    <source>
        <dbReference type="HAMAP-Rule" id="MF_01965"/>
    </source>
</evidence>
<dbReference type="Gene3D" id="3.40.1190.20">
    <property type="match status" value="1"/>
</dbReference>
<dbReference type="GO" id="GO:0052856">
    <property type="term" value="F:NAD(P)HX epimerase activity"/>
    <property type="evidence" value="ECO:0007669"/>
    <property type="project" value="UniProtKB-UniRule"/>
</dbReference>
<protein>
    <recommendedName>
        <fullName evidence="19">Bifunctional NAD(P)H-hydrate repair enzyme</fullName>
    </recommendedName>
    <alternativeName>
        <fullName evidence="19">Nicotinamide nucleotide repair protein</fullName>
    </alternativeName>
    <domain>
        <recommendedName>
            <fullName evidence="19">ADP-dependent (S)-NAD(P)H-hydrate dehydratase</fullName>
            <ecNumber evidence="19">4.2.1.136</ecNumber>
        </recommendedName>
        <alternativeName>
            <fullName evidence="19">ADP-dependent NAD(P)HX dehydratase</fullName>
        </alternativeName>
    </domain>
    <domain>
        <recommendedName>
            <fullName evidence="19">NAD(P)H-hydrate epimerase</fullName>
            <ecNumber evidence="19">5.1.99.6</ecNumber>
        </recommendedName>
    </domain>
</protein>
<dbReference type="EC" id="4.2.1.136" evidence="19"/>
<dbReference type="PIRSF" id="PIRSF017184">
    <property type="entry name" value="Nnr"/>
    <property type="match status" value="1"/>
</dbReference>
<evidence type="ECO:0000256" key="2">
    <source>
        <dbReference type="ARBA" id="ARBA00000909"/>
    </source>
</evidence>
<dbReference type="GO" id="GO:0046496">
    <property type="term" value="P:nicotinamide nucleotide metabolic process"/>
    <property type="evidence" value="ECO:0007669"/>
    <property type="project" value="UniProtKB-UniRule"/>
</dbReference>
<dbReference type="NCBIfam" id="TIGR00197">
    <property type="entry name" value="yjeF_nterm"/>
    <property type="match status" value="1"/>
</dbReference>
<dbReference type="HAMAP" id="MF_01965">
    <property type="entry name" value="NADHX_dehydratase"/>
    <property type="match status" value="1"/>
</dbReference>
<dbReference type="NCBIfam" id="TIGR00196">
    <property type="entry name" value="yjeF_cterm"/>
    <property type="match status" value="1"/>
</dbReference>
<dbReference type="AlphaFoldDB" id="A0A2T1G4C1"/>
<feature type="binding site" evidence="17">
    <location>
        <position position="450"/>
    </location>
    <ligand>
        <name>AMP</name>
        <dbReference type="ChEBI" id="CHEBI:456215"/>
    </ligand>
</feature>
<dbReference type="InterPro" id="IPR000631">
    <property type="entry name" value="CARKD"/>
</dbReference>
<dbReference type="Pfam" id="PF03853">
    <property type="entry name" value="YjeF_N"/>
    <property type="match status" value="1"/>
</dbReference>
<dbReference type="Proteomes" id="UP000238937">
    <property type="component" value="Unassembled WGS sequence"/>
</dbReference>
<dbReference type="RefSeq" id="WP_106309346.1">
    <property type="nucleotide sequence ID" value="NZ_PVWO01000337.1"/>
</dbReference>
<feature type="binding site" evidence="17">
    <location>
        <position position="271"/>
    </location>
    <ligand>
        <name>(6S)-NADPHX</name>
        <dbReference type="ChEBI" id="CHEBI:64076"/>
    </ligand>
</feature>
<feature type="binding site" evidence="18">
    <location>
        <begin position="136"/>
        <end position="142"/>
    </location>
    <ligand>
        <name>(6S)-NADPHX</name>
        <dbReference type="ChEBI" id="CHEBI:64076"/>
    </ligand>
</feature>
<evidence type="ECO:0000313" key="22">
    <source>
        <dbReference type="EMBL" id="PSB52098.1"/>
    </source>
</evidence>
<evidence type="ECO:0000256" key="7">
    <source>
        <dbReference type="ARBA" id="ARBA00022840"/>
    </source>
</evidence>
<comment type="similarity">
    <text evidence="4 19">In the C-terminal section; belongs to the NnrD/CARKD family.</text>
</comment>
<comment type="caution">
    <text evidence="18">Lacks conserved residue(s) required for the propagation of feature annotation.</text>
</comment>
<dbReference type="PANTHER" id="PTHR12592">
    <property type="entry name" value="ATP-DEPENDENT (S)-NAD(P)H-HYDRATE DEHYDRATASE FAMILY MEMBER"/>
    <property type="match status" value="1"/>
</dbReference>
<dbReference type="HAMAP" id="MF_01966">
    <property type="entry name" value="NADHX_epimerase"/>
    <property type="match status" value="1"/>
</dbReference>
<feature type="binding site" evidence="18">
    <location>
        <position position="132"/>
    </location>
    <ligand>
        <name>K(+)</name>
        <dbReference type="ChEBI" id="CHEBI:29103"/>
    </ligand>
</feature>
<comment type="subunit">
    <text evidence="17">Homotetramer.</text>
</comment>
<dbReference type="Pfam" id="PF01256">
    <property type="entry name" value="Carb_kinase"/>
    <property type="match status" value="1"/>
</dbReference>
<comment type="catalytic activity">
    <reaction evidence="16 17 19">
        <text>(6S)-NADPHX + ADP = AMP + phosphate + NADPH + H(+)</text>
        <dbReference type="Rhea" id="RHEA:32235"/>
        <dbReference type="ChEBI" id="CHEBI:15378"/>
        <dbReference type="ChEBI" id="CHEBI:43474"/>
        <dbReference type="ChEBI" id="CHEBI:57783"/>
        <dbReference type="ChEBI" id="CHEBI:64076"/>
        <dbReference type="ChEBI" id="CHEBI:456215"/>
        <dbReference type="ChEBI" id="CHEBI:456216"/>
        <dbReference type="EC" id="4.2.1.136"/>
    </reaction>
</comment>
<evidence type="ECO:0000256" key="12">
    <source>
        <dbReference type="ARBA" id="ARBA00023239"/>
    </source>
</evidence>
<reference evidence="22 23" key="1">
    <citation type="submission" date="2018-03" db="EMBL/GenBank/DDBJ databases">
        <title>The ancient ancestry and fast evolution of plastids.</title>
        <authorList>
            <person name="Moore K.R."/>
            <person name="Magnabosco C."/>
            <person name="Momper L."/>
            <person name="Gold D.A."/>
            <person name="Bosak T."/>
            <person name="Fournier G.P."/>
        </authorList>
    </citation>
    <scope>NUCLEOTIDE SEQUENCE [LARGE SCALE GENOMIC DNA]</scope>
    <source>
        <strain evidence="22 23">CCALA 037</strain>
    </source>
</reference>
<evidence type="ECO:0000256" key="3">
    <source>
        <dbReference type="ARBA" id="ARBA00006001"/>
    </source>
</evidence>